<protein>
    <recommendedName>
        <fullName evidence="3">DUF3293 domain-containing protein</fullName>
    </recommendedName>
</protein>
<gene>
    <name evidence="1" type="ORF">SAMN04487779_10062</name>
</gene>
<dbReference type="Proteomes" id="UP000198925">
    <property type="component" value="Unassembled WGS sequence"/>
</dbReference>
<evidence type="ECO:0008006" key="3">
    <source>
        <dbReference type="Google" id="ProtNLM"/>
    </source>
</evidence>
<reference evidence="1 2" key="1">
    <citation type="submission" date="2016-10" db="EMBL/GenBank/DDBJ databases">
        <authorList>
            <person name="de Groot N.N."/>
        </authorList>
    </citation>
    <scope>NUCLEOTIDE SEQUENCE [LARGE SCALE GENOMIC DNA]</scope>
    <source>
        <strain evidence="1 2">CPCC 100156</strain>
    </source>
</reference>
<accession>A0A1G6T9D4</accession>
<keyword evidence="2" id="KW-1185">Reference proteome</keyword>
<name>A0A1G6T9D4_9PROT</name>
<dbReference type="InterPro" id="IPR021710">
    <property type="entry name" value="DUF3293"/>
</dbReference>
<proteinExistence type="predicted"/>
<evidence type="ECO:0000313" key="2">
    <source>
        <dbReference type="Proteomes" id="UP000198925"/>
    </source>
</evidence>
<organism evidence="1 2">
    <name type="scientific">Belnapia rosea</name>
    <dbReference type="NCBI Taxonomy" id="938405"/>
    <lineage>
        <taxon>Bacteria</taxon>
        <taxon>Pseudomonadati</taxon>
        <taxon>Pseudomonadota</taxon>
        <taxon>Alphaproteobacteria</taxon>
        <taxon>Acetobacterales</taxon>
        <taxon>Roseomonadaceae</taxon>
        <taxon>Belnapia</taxon>
    </lineage>
</organism>
<evidence type="ECO:0000313" key="1">
    <source>
        <dbReference type="EMBL" id="SDD25742.1"/>
    </source>
</evidence>
<dbReference type="Pfam" id="PF11697">
    <property type="entry name" value="DUF3293"/>
    <property type="match status" value="1"/>
</dbReference>
<dbReference type="AlphaFoldDB" id="A0A1G6T9D4"/>
<dbReference type="RefSeq" id="WP_090663503.1">
    <property type="nucleotide sequence ID" value="NZ_FMZX01000006.1"/>
</dbReference>
<dbReference type="STRING" id="938405.SAMN02927895_03066"/>
<sequence>MTSPLVAAYRRSTYEAAGAAARIGRRSAAVDALLARLGVWEGGFVTAWNPYSRPMPRGWNDRMLARLRETARRLPLVEGKGGAKGWQERHLLVGGDPRRIAVLAHRFRQVAIVAVRRGQAARLVMLRPQCPSGNRSSDLNRL</sequence>
<dbReference type="EMBL" id="FMZX01000006">
    <property type="protein sequence ID" value="SDD25742.1"/>
    <property type="molecule type" value="Genomic_DNA"/>
</dbReference>